<evidence type="ECO:0000313" key="6">
    <source>
        <dbReference type="EMBL" id="KEQ74720.1"/>
    </source>
</evidence>
<evidence type="ECO:0000259" key="5">
    <source>
        <dbReference type="PROSITE" id="PS50172"/>
    </source>
</evidence>
<keyword evidence="2" id="KW-0227">DNA damage</keyword>
<feature type="compositionally biased region" description="Low complexity" evidence="4">
    <location>
        <begin position="63"/>
        <end position="74"/>
    </location>
</feature>
<comment type="subcellular location">
    <subcellularLocation>
        <location evidence="1">Nucleus</location>
    </subcellularLocation>
</comment>
<feature type="compositionally biased region" description="Polar residues" evidence="4">
    <location>
        <begin position="488"/>
        <end position="500"/>
    </location>
</feature>
<dbReference type="Gene3D" id="2.30.30.140">
    <property type="match status" value="1"/>
</dbReference>
<dbReference type="RefSeq" id="XP_013428973.1">
    <property type="nucleotide sequence ID" value="XM_013573519.1"/>
</dbReference>
<dbReference type="PANTHER" id="PTHR15321:SF3">
    <property type="entry name" value="TP53-BINDING PROTEIN 1"/>
    <property type="match status" value="1"/>
</dbReference>
<feature type="domain" description="BRCT" evidence="5">
    <location>
        <begin position="1190"/>
        <end position="1318"/>
    </location>
</feature>
<evidence type="ECO:0000313" key="7">
    <source>
        <dbReference type="Proteomes" id="UP000027730"/>
    </source>
</evidence>
<organism evidence="6 7">
    <name type="scientific">Aureobasidium namibiae CBS 147.97</name>
    <dbReference type="NCBI Taxonomy" id="1043004"/>
    <lineage>
        <taxon>Eukaryota</taxon>
        <taxon>Fungi</taxon>
        <taxon>Dikarya</taxon>
        <taxon>Ascomycota</taxon>
        <taxon>Pezizomycotina</taxon>
        <taxon>Dothideomycetes</taxon>
        <taxon>Dothideomycetidae</taxon>
        <taxon>Dothideales</taxon>
        <taxon>Saccotheciaceae</taxon>
        <taxon>Aureobasidium</taxon>
    </lineage>
</organism>
<dbReference type="InterPro" id="IPR047252">
    <property type="entry name" value="TP53BP1-like"/>
</dbReference>
<sequence length="1482" mass="161210">MASQEQNSLESEDGISLLHEKILQQNTLFSLTQPLQRQNHAPNPNQQTRPRHTSNTKIQRMKPSSTAPAASAPPDMDERDTDQDNHVPSLVKHTTFHGFPLPIDLDGDTQPMPSQFYKNFTSGLGSEGDTQLDDETAPDAEQETPQIDLMQHWPQPTYQELSSDEEEDKDEGQYFLSSVARPTFPKTPATAGRKRTHRGDVVPSTTSTKTPGSGAMSAFAFGNAPLLNGTQLFQATQSPSSPIPNVPRSDPVLSRPSPNIRQSSPGQHLAFSPPLKGLVQSPIRSVNLAGRLGRPSTRDGLFQNNAAIANGLEDRGENEWEYHDREGVSLDDHVQDSPASGSMDEYDEFAQSIRFSQRQASSSPQPDQSDQENDQVDSSSRTSTHSSQHNPNLDMLHASVPSGREQSSHQLPTTQMLGRDAGTNDYAVADSQPTRQDETQLPSPLVEPSSMSSFVPGSYPMSQANQRLNVLKRDAAESSSIPKPPPLTSQVATQTQNRLPSSPPQLPAVPGELQEEALNITSEARDGDNHPGASSPLPDTRPAPSQRTKDLREDNNKQSSTVPDTDPADEIISSNRHQDPPADAADETQPASKPVTRTENDASPAVSSLPQFEKLRASQLQSQSQAQNSVSSTESPRKAAGILGFADIATDPTPPSAGASKDMDLSIDILSNDDHDFMDIMTSPPAKKMRLYGRKARGLHRTRSKVDDKSPAKPQAAVQSPVKPAARTVMFQDDIPSKEQQEVTAEVASNAADVSRQTRPVELTHTETASTIDPNSQPHEPVETPQENLPKATPECITNQIATNLPDRSADTEQVEATVDGRMQEVSNLRHFTPLREKDQSTPPSARRREQAGASAVRKARDTMLAPKSAEVKTPVGKGRLVRPKRRNSEQSPLRTPIFRRQEAVKAPKSKLSHAQRLSPSDIPQQEKVIAPADSVIQAGIAQGSTTTTTEQTDVATDVSMTDAASEQDHDRDENTETTAEVTRPDRVLALFKGTGQAYYPATCLGAATLDGLKLHIRFDDGTITQLDSFLVRRLDLRRGDQVKVDLQGMRSKVYVVVGFQDKVEDVEPESYPKTDVHGFDTLQLVVKDRDSVSALPRTSTVLKVPVTSAYLTQTMWVRFEGRDYISSTASMTTVATGRSSRPQTPVPQNTTLATPASRTRRGTVTSIHTSTIASVRSLARPEFASPLPAGRGILSGMAFAVSYSADSPEKNRVLEYIQTHGGLVLDKGFDELFSVRDLGDAPEEARSPSSSATSENNALKLSARAQTLGFVALIADRHSRRAKYVQALALSLPCLSGRWILDSVASGAPLPWSKYLLPAGESAFLSGAVRSRTLTPYLPTTVKLAQTIQERERLLQGGRVLLVSAGAGGRKWEARRAYAFLTVALGASVVRRVSGLDSAKRILDSEEGWGWVYVEGTIEEAENILFRNGSVEDGGTAKKGRKRKREDDGKEKMVAIGRDGKVRIVGDEFVVQSLILGDLML</sequence>
<dbReference type="Proteomes" id="UP000027730">
    <property type="component" value="Unassembled WGS sequence"/>
</dbReference>
<feature type="compositionally biased region" description="Polar residues" evidence="4">
    <location>
        <begin position="767"/>
        <end position="778"/>
    </location>
</feature>
<evidence type="ECO:0000256" key="4">
    <source>
        <dbReference type="SAM" id="MobiDB-lite"/>
    </source>
</evidence>
<keyword evidence="3" id="KW-0539">Nucleus</keyword>
<dbReference type="STRING" id="1043004.A0A074WNM9"/>
<proteinExistence type="predicted"/>
<evidence type="ECO:0000256" key="3">
    <source>
        <dbReference type="ARBA" id="ARBA00023242"/>
    </source>
</evidence>
<feature type="compositionally biased region" description="Low complexity" evidence="4">
    <location>
        <begin position="946"/>
        <end position="957"/>
    </location>
</feature>
<reference evidence="6 7" key="1">
    <citation type="journal article" date="2014" name="BMC Genomics">
        <title>Genome sequencing of four Aureobasidium pullulans varieties: biotechnological potential, stress tolerance, and description of new species.</title>
        <authorList>
            <person name="Gostin Ar C."/>
            <person name="Ohm R.A."/>
            <person name="Kogej T."/>
            <person name="Sonjak S."/>
            <person name="Turk M."/>
            <person name="Zajc J."/>
            <person name="Zalar P."/>
            <person name="Grube M."/>
            <person name="Sun H."/>
            <person name="Han J."/>
            <person name="Sharma A."/>
            <person name="Chiniquy J."/>
            <person name="Ngan C.Y."/>
            <person name="Lipzen A."/>
            <person name="Barry K."/>
            <person name="Grigoriev I.V."/>
            <person name="Gunde-Cimerman N."/>
        </authorList>
    </citation>
    <scope>NUCLEOTIDE SEQUENCE [LARGE SCALE GENOMIC DNA]</scope>
    <source>
        <strain evidence="6 7">CBS 147.97</strain>
    </source>
</reference>
<dbReference type="GeneID" id="25409774"/>
<evidence type="ECO:0000256" key="2">
    <source>
        <dbReference type="ARBA" id="ARBA00022763"/>
    </source>
</evidence>
<name>A0A074WNM9_9PEZI</name>
<feature type="region of interest" description="Disordered" evidence="4">
    <location>
        <begin position="102"/>
        <end position="153"/>
    </location>
</feature>
<feature type="compositionally biased region" description="Acidic residues" evidence="4">
    <location>
        <begin position="130"/>
        <end position="142"/>
    </location>
</feature>
<dbReference type="EMBL" id="KL584706">
    <property type="protein sequence ID" value="KEQ74720.1"/>
    <property type="molecule type" value="Genomic_DNA"/>
</dbReference>
<dbReference type="CDD" id="cd17745">
    <property type="entry name" value="BRCT_p53bp1_rpt1"/>
    <property type="match status" value="1"/>
</dbReference>
<feature type="compositionally biased region" description="Low complexity" evidence="4">
    <location>
        <begin position="618"/>
        <end position="632"/>
    </location>
</feature>
<accession>A0A074WNM9</accession>
<feature type="region of interest" description="Disordered" evidence="4">
    <location>
        <begin position="1135"/>
        <end position="1165"/>
    </location>
</feature>
<dbReference type="Gene3D" id="3.40.50.10190">
    <property type="entry name" value="BRCT domain"/>
    <property type="match status" value="1"/>
</dbReference>
<feature type="compositionally biased region" description="Polar residues" evidence="4">
    <location>
        <begin position="404"/>
        <end position="416"/>
    </location>
</feature>
<feature type="compositionally biased region" description="Low complexity" evidence="4">
    <location>
        <begin position="378"/>
        <end position="387"/>
    </location>
</feature>
<protein>
    <recommendedName>
        <fullName evidence="5">BRCT domain-containing protein</fullName>
    </recommendedName>
</protein>
<dbReference type="InterPro" id="IPR036420">
    <property type="entry name" value="BRCT_dom_sf"/>
</dbReference>
<feature type="region of interest" description="Disordered" evidence="4">
    <location>
        <begin position="767"/>
        <end position="790"/>
    </location>
</feature>
<feature type="compositionally biased region" description="Polar residues" evidence="4">
    <location>
        <begin position="449"/>
        <end position="468"/>
    </location>
</feature>
<feature type="compositionally biased region" description="Low complexity" evidence="4">
    <location>
        <begin position="203"/>
        <end position="214"/>
    </location>
</feature>
<feature type="region of interest" description="Disordered" evidence="4">
    <location>
        <begin position="355"/>
        <end position="638"/>
    </location>
</feature>
<dbReference type="GO" id="GO:0042393">
    <property type="term" value="F:histone binding"/>
    <property type="evidence" value="ECO:0007669"/>
    <property type="project" value="TreeGrafter"/>
</dbReference>
<dbReference type="HOGENOM" id="CLU_243269_0_0_1"/>
<dbReference type="Pfam" id="PF18115">
    <property type="entry name" value="Tudor_3"/>
    <property type="match status" value="1"/>
</dbReference>
<dbReference type="OrthoDB" id="129353at2759"/>
<dbReference type="InterPro" id="IPR041297">
    <property type="entry name" value="Crb2_Tudor"/>
</dbReference>
<feature type="compositionally biased region" description="Polar residues" evidence="4">
    <location>
        <begin position="431"/>
        <end position="442"/>
    </location>
</feature>
<feature type="compositionally biased region" description="Polar residues" evidence="4">
    <location>
        <begin position="29"/>
        <end position="48"/>
    </location>
</feature>
<evidence type="ECO:0000256" key="1">
    <source>
        <dbReference type="ARBA" id="ARBA00004123"/>
    </source>
</evidence>
<feature type="compositionally biased region" description="Polar residues" evidence="4">
    <location>
        <begin position="256"/>
        <end position="266"/>
    </location>
</feature>
<feature type="region of interest" description="Disordered" evidence="4">
    <location>
        <begin position="833"/>
        <end position="925"/>
    </location>
</feature>
<dbReference type="GO" id="GO:0000077">
    <property type="term" value="P:DNA damage checkpoint signaling"/>
    <property type="evidence" value="ECO:0007669"/>
    <property type="project" value="TreeGrafter"/>
</dbReference>
<feature type="compositionally biased region" description="Basic and acidic residues" evidence="4">
    <location>
        <begin position="547"/>
        <end position="556"/>
    </location>
</feature>
<feature type="compositionally biased region" description="Polar residues" evidence="4">
    <location>
        <begin position="111"/>
        <end position="124"/>
    </location>
</feature>
<keyword evidence="7" id="KW-1185">Reference proteome</keyword>
<feature type="region of interest" description="Disordered" evidence="4">
    <location>
        <begin position="182"/>
        <end position="214"/>
    </location>
</feature>
<gene>
    <name evidence="6" type="ORF">M436DRAFT_42508</name>
</gene>
<dbReference type="InterPro" id="IPR047249">
    <property type="entry name" value="BRCT_p53bp1-like_rpt1"/>
</dbReference>
<dbReference type="GO" id="GO:0045944">
    <property type="term" value="P:positive regulation of transcription by RNA polymerase II"/>
    <property type="evidence" value="ECO:0007669"/>
    <property type="project" value="TreeGrafter"/>
</dbReference>
<dbReference type="SUPFAM" id="SSF52113">
    <property type="entry name" value="BRCT domain"/>
    <property type="match status" value="1"/>
</dbReference>
<dbReference type="InterPro" id="IPR001357">
    <property type="entry name" value="BRCT_dom"/>
</dbReference>
<feature type="region of interest" description="Disordered" evidence="4">
    <location>
        <begin position="235"/>
        <end position="273"/>
    </location>
</feature>
<dbReference type="PANTHER" id="PTHR15321">
    <property type="entry name" value="TUMOR SUPPRESSOR P53-BINDING PROTEIN 1"/>
    <property type="match status" value="1"/>
</dbReference>
<feature type="region of interest" description="Disordered" evidence="4">
    <location>
        <begin position="942"/>
        <end position="981"/>
    </location>
</feature>
<feature type="compositionally biased region" description="Low complexity" evidence="4">
    <location>
        <begin position="356"/>
        <end position="368"/>
    </location>
</feature>
<feature type="region of interest" description="Disordered" evidence="4">
    <location>
        <begin position="698"/>
        <end position="724"/>
    </location>
</feature>
<dbReference type="PROSITE" id="PS50172">
    <property type="entry name" value="BRCT"/>
    <property type="match status" value="1"/>
</dbReference>
<feature type="region of interest" description="Disordered" evidence="4">
    <location>
        <begin position="29"/>
        <end position="86"/>
    </location>
</feature>
<dbReference type="GO" id="GO:0005634">
    <property type="term" value="C:nucleus"/>
    <property type="evidence" value="ECO:0007669"/>
    <property type="project" value="UniProtKB-SubCell"/>
</dbReference>